<comment type="similarity">
    <text evidence="1">Belongs to the hexokinase family.</text>
</comment>
<feature type="transmembrane region" description="Helical" evidence="2">
    <location>
        <begin position="6"/>
        <end position="24"/>
    </location>
</feature>
<gene>
    <name evidence="4" type="ORF">PIB30_020322</name>
</gene>
<evidence type="ECO:0000256" key="1">
    <source>
        <dbReference type="RuleBase" id="RU362007"/>
    </source>
</evidence>
<dbReference type="InterPro" id="IPR022672">
    <property type="entry name" value="Hexokinase_N"/>
</dbReference>
<dbReference type="Pfam" id="PF00349">
    <property type="entry name" value="Hexokinase_1"/>
    <property type="match status" value="1"/>
</dbReference>
<evidence type="ECO:0000313" key="5">
    <source>
        <dbReference type="Proteomes" id="UP001341840"/>
    </source>
</evidence>
<dbReference type="Gene3D" id="3.30.420.40">
    <property type="match status" value="1"/>
</dbReference>
<dbReference type="PROSITE" id="PS51748">
    <property type="entry name" value="HEXOKINASE_2"/>
    <property type="match status" value="1"/>
</dbReference>
<keyword evidence="2" id="KW-0472">Membrane</keyword>
<dbReference type="Proteomes" id="UP001341840">
    <property type="component" value="Unassembled WGS sequence"/>
</dbReference>
<dbReference type="PANTHER" id="PTHR19443:SF18">
    <property type="entry name" value="HEXOKINASE-LIKE 2 PROTEIN-RELATED"/>
    <property type="match status" value="1"/>
</dbReference>
<organism evidence="4 5">
    <name type="scientific">Stylosanthes scabra</name>
    <dbReference type="NCBI Taxonomy" id="79078"/>
    <lineage>
        <taxon>Eukaryota</taxon>
        <taxon>Viridiplantae</taxon>
        <taxon>Streptophyta</taxon>
        <taxon>Embryophyta</taxon>
        <taxon>Tracheophyta</taxon>
        <taxon>Spermatophyta</taxon>
        <taxon>Magnoliopsida</taxon>
        <taxon>eudicotyledons</taxon>
        <taxon>Gunneridae</taxon>
        <taxon>Pentapetalae</taxon>
        <taxon>rosids</taxon>
        <taxon>fabids</taxon>
        <taxon>Fabales</taxon>
        <taxon>Fabaceae</taxon>
        <taxon>Papilionoideae</taxon>
        <taxon>50 kb inversion clade</taxon>
        <taxon>dalbergioids sensu lato</taxon>
        <taxon>Dalbergieae</taxon>
        <taxon>Pterocarpus clade</taxon>
        <taxon>Stylosanthes</taxon>
    </lineage>
</organism>
<dbReference type="PANTHER" id="PTHR19443">
    <property type="entry name" value="HEXOKINASE"/>
    <property type="match status" value="1"/>
</dbReference>
<dbReference type="Gene3D" id="3.40.367.20">
    <property type="match status" value="1"/>
</dbReference>
<sequence>MRNQVVVAAAVGTTVTVVVIGALIRRWKLMKEQQLKHAKNIIRKFARECATPVAKLWQVADDLVSQMKASLDSPSSDETSSSSTLNMIISNVTALPNGDEEGLFYGVNVHGTNLLILRAKLGGKNKPICDLQREEISIPPHVLAGSSMEITDFVVTEIAKFVSSHPVIDEDENSQKKMNLGFTLSFPVDTTLPFTSTTFQRKSPNDPVHDEMTHGIDGLEEEDTSAMTRRGQITVNTWLDLIKEDRLDWSD</sequence>
<dbReference type="EC" id="2.7.1.-" evidence="1"/>
<dbReference type="InterPro" id="IPR043129">
    <property type="entry name" value="ATPase_NBD"/>
</dbReference>
<protein>
    <recommendedName>
        <fullName evidence="1">Phosphotransferase</fullName>
        <ecNumber evidence="1">2.7.1.-</ecNumber>
    </recommendedName>
</protein>
<keyword evidence="2" id="KW-0812">Transmembrane</keyword>
<evidence type="ECO:0000259" key="3">
    <source>
        <dbReference type="Pfam" id="PF00349"/>
    </source>
</evidence>
<keyword evidence="2" id="KW-1133">Transmembrane helix</keyword>
<reference evidence="4 5" key="1">
    <citation type="journal article" date="2023" name="Plants (Basel)">
        <title>Bridging the Gap: Combining Genomics and Transcriptomics Approaches to Understand Stylosanthes scabra, an Orphan Legume from the Brazilian Caatinga.</title>
        <authorList>
            <person name="Ferreira-Neto J.R.C."/>
            <person name="da Silva M.D."/>
            <person name="Binneck E."/>
            <person name="de Melo N.F."/>
            <person name="da Silva R.H."/>
            <person name="de Melo A.L.T.M."/>
            <person name="Pandolfi V."/>
            <person name="Bustamante F.O."/>
            <person name="Brasileiro-Vidal A.C."/>
            <person name="Benko-Iseppon A.M."/>
        </authorList>
    </citation>
    <scope>NUCLEOTIDE SEQUENCE [LARGE SCALE GENOMIC DNA]</scope>
    <source>
        <tissue evidence="4">Leaves</tissue>
    </source>
</reference>
<comment type="caution">
    <text evidence="4">The sequence shown here is derived from an EMBL/GenBank/DDBJ whole genome shotgun (WGS) entry which is preliminary data.</text>
</comment>
<keyword evidence="1" id="KW-0067">ATP-binding</keyword>
<keyword evidence="5" id="KW-1185">Reference proteome</keyword>
<dbReference type="SUPFAM" id="SSF53067">
    <property type="entry name" value="Actin-like ATPase domain"/>
    <property type="match status" value="1"/>
</dbReference>
<feature type="domain" description="Hexokinase N-terminal" evidence="3">
    <location>
        <begin position="42"/>
        <end position="191"/>
    </location>
</feature>
<name>A0ABU6X9X5_9FABA</name>
<dbReference type="InterPro" id="IPR001312">
    <property type="entry name" value="Hexokinase"/>
</dbReference>
<accession>A0ABU6X9X5</accession>
<evidence type="ECO:0000313" key="4">
    <source>
        <dbReference type="EMBL" id="MED6193520.1"/>
    </source>
</evidence>
<keyword evidence="1" id="KW-0324">Glycolysis</keyword>
<dbReference type="EMBL" id="JASCZI010211513">
    <property type="protein sequence ID" value="MED6193520.1"/>
    <property type="molecule type" value="Genomic_DNA"/>
</dbReference>
<evidence type="ECO:0000256" key="2">
    <source>
        <dbReference type="SAM" id="Phobius"/>
    </source>
</evidence>
<keyword evidence="1" id="KW-0808">Transferase</keyword>
<keyword evidence="1" id="KW-0418">Kinase</keyword>
<proteinExistence type="inferred from homology"/>
<keyword evidence="1" id="KW-0547">Nucleotide-binding</keyword>